<keyword evidence="2" id="KW-1185">Reference proteome</keyword>
<comment type="caution">
    <text evidence="1">The sequence shown here is derived from an EMBL/GenBank/DDBJ whole genome shotgun (WGS) entry which is preliminary data.</text>
</comment>
<dbReference type="Proteomes" id="UP001165080">
    <property type="component" value="Unassembled WGS sequence"/>
</dbReference>
<protein>
    <submittedName>
        <fullName evidence="1">Uncharacterized protein</fullName>
    </submittedName>
</protein>
<organism evidence="1 2">
    <name type="scientific">Pleodorina starrii</name>
    <dbReference type="NCBI Taxonomy" id="330485"/>
    <lineage>
        <taxon>Eukaryota</taxon>
        <taxon>Viridiplantae</taxon>
        <taxon>Chlorophyta</taxon>
        <taxon>core chlorophytes</taxon>
        <taxon>Chlorophyceae</taxon>
        <taxon>CS clade</taxon>
        <taxon>Chlamydomonadales</taxon>
        <taxon>Volvocaceae</taxon>
        <taxon>Pleodorina</taxon>
    </lineage>
</organism>
<reference evidence="1 2" key="1">
    <citation type="journal article" date="2023" name="Commun. Biol.">
        <title>Reorganization of the ancestral sex-determining regions during the evolution of trioecy in Pleodorina starrii.</title>
        <authorList>
            <person name="Takahashi K."/>
            <person name="Suzuki S."/>
            <person name="Kawai-Toyooka H."/>
            <person name="Yamamoto K."/>
            <person name="Hamaji T."/>
            <person name="Ootsuki R."/>
            <person name="Yamaguchi H."/>
            <person name="Kawachi M."/>
            <person name="Higashiyama T."/>
            <person name="Nozaki H."/>
        </authorList>
    </citation>
    <scope>NUCLEOTIDE SEQUENCE [LARGE SCALE GENOMIC DNA]</scope>
    <source>
        <strain evidence="1 2">NIES-4479</strain>
    </source>
</reference>
<sequence>MVMSWVPALQTPRYVDVRFDPRPTILASRGLAVEVQVLYTGVLRPAITVIEYMLTLPNLPGIIPLPIYTADDADELVCPGFNVFPIQPDKLERPIDIGNGTIVSLEGAMMLGVRISTNNGPVERKAQLPSISAVGLHVRREPSPP</sequence>
<dbReference type="EMBL" id="BRXU01000012">
    <property type="protein sequence ID" value="GLC55040.1"/>
    <property type="molecule type" value="Genomic_DNA"/>
</dbReference>
<evidence type="ECO:0000313" key="1">
    <source>
        <dbReference type="EMBL" id="GLC55040.1"/>
    </source>
</evidence>
<name>A0A9W6BNK5_9CHLO</name>
<proteinExistence type="predicted"/>
<evidence type="ECO:0000313" key="2">
    <source>
        <dbReference type="Proteomes" id="UP001165080"/>
    </source>
</evidence>
<accession>A0A9W6BNK5</accession>
<dbReference type="AlphaFoldDB" id="A0A9W6BNK5"/>
<gene>
    <name evidence="1" type="primary">PLEST009008</name>
    <name evidence="1" type="ORF">PLESTB_000937300</name>
</gene>
<dbReference type="OrthoDB" id="531744at2759"/>